<evidence type="ECO:0000313" key="2">
    <source>
        <dbReference type="EMBL" id="QEN05361.1"/>
    </source>
</evidence>
<feature type="domain" description="Serine aminopeptidase S33" evidence="1">
    <location>
        <begin position="77"/>
        <end position="190"/>
    </location>
</feature>
<reference evidence="2 3" key="2">
    <citation type="submission" date="2019-09" db="EMBL/GenBank/DDBJ databases">
        <title>Complete Genome Sequence and Methylome Analysis of free living Spirochaetas.</title>
        <authorList>
            <person name="Leshcheva N."/>
            <person name="Mikheeva N."/>
        </authorList>
    </citation>
    <scope>NUCLEOTIDE SEQUENCE [LARGE SCALE GENOMIC DNA]</scope>
    <source>
        <strain evidence="2 3">P</strain>
    </source>
</reference>
<reference evidence="2 3" key="1">
    <citation type="submission" date="2019-02" db="EMBL/GenBank/DDBJ databases">
        <authorList>
            <person name="Fomenkov A."/>
            <person name="Dubinina G."/>
            <person name="Grabovich M."/>
            <person name="Vincze T."/>
            <person name="Roberts R.J."/>
        </authorList>
    </citation>
    <scope>NUCLEOTIDE SEQUENCE [LARGE SCALE GENOMIC DNA]</scope>
    <source>
        <strain evidence="2 3">P</strain>
    </source>
</reference>
<evidence type="ECO:0000259" key="1">
    <source>
        <dbReference type="Pfam" id="PF12146"/>
    </source>
</evidence>
<sequence>MLIFLLILSILVVLGIFFSDKVLKIETRTIQDVLDVATEKKEFKQADYDKYIKEDILVESQYGYKIAGERILSGMDKSDKVMLFSHGVATNRKSSIKYGMFFLQLGWDVVIFDHRRHGDTLDGKFSGYGYYEKNDLNSVFNYIKRIYGASCRVGIHGESMGSAIAIQQAGEYNNADFYIFDCPFSNLGKQLRYRLRVEYQLLGFIIIPLTNLFVKLRAGFSFKDVSPINFVDKIERPALFIHSRKDTYIKYNMCEELYHKKKGVKDLYIAEYGDHAESYTQNRDEYIKVVTSFLDQA</sequence>
<dbReference type="InterPro" id="IPR022742">
    <property type="entry name" value="Hydrolase_4"/>
</dbReference>
<dbReference type="InterPro" id="IPR052920">
    <property type="entry name" value="DNA-binding_regulatory"/>
</dbReference>
<accession>A0A5C1QCT1</accession>
<dbReference type="Proteomes" id="UP000323824">
    <property type="component" value="Chromosome"/>
</dbReference>
<evidence type="ECO:0000313" key="3">
    <source>
        <dbReference type="Proteomes" id="UP000323824"/>
    </source>
</evidence>
<dbReference type="EMBL" id="CP035807">
    <property type="protein sequence ID" value="QEN05361.1"/>
    <property type="molecule type" value="Genomic_DNA"/>
</dbReference>
<dbReference type="OrthoDB" id="9776685at2"/>
<dbReference type="AlphaFoldDB" id="A0A5C1QCT1"/>
<dbReference type="Gene3D" id="3.40.50.1820">
    <property type="entry name" value="alpha/beta hydrolase"/>
    <property type="match status" value="1"/>
</dbReference>
<dbReference type="GO" id="GO:0016787">
    <property type="term" value="F:hydrolase activity"/>
    <property type="evidence" value="ECO:0007669"/>
    <property type="project" value="UniProtKB-KW"/>
</dbReference>
<keyword evidence="3" id="KW-1185">Reference proteome</keyword>
<name>A0A5C1QCT1_9SPIO</name>
<keyword evidence="2" id="KW-0378">Hydrolase</keyword>
<dbReference type="PANTHER" id="PTHR43358:SF5">
    <property type="entry name" value="EXPORTED PROTEIN"/>
    <property type="match status" value="1"/>
</dbReference>
<gene>
    <name evidence="2" type="ORF">EW093_11780</name>
</gene>
<dbReference type="RefSeq" id="WP_149568599.1">
    <property type="nucleotide sequence ID" value="NZ_CP035807.1"/>
</dbReference>
<organism evidence="2 3">
    <name type="scientific">Thiospirochaeta perfilievii</name>
    <dbReference type="NCBI Taxonomy" id="252967"/>
    <lineage>
        <taxon>Bacteria</taxon>
        <taxon>Pseudomonadati</taxon>
        <taxon>Spirochaetota</taxon>
        <taxon>Spirochaetia</taxon>
        <taxon>Spirochaetales</taxon>
        <taxon>Spirochaetaceae</taxon>
        <taxon>Thiospirochaeta</taxon>
    </lineage>
</organism>
<dbReference type="KEGG" id="sper:EW093_11780"/>
<proteinExistence type="predicted"/>
<dbReference type="SUPFAM" id="SSF53474">
    <property type="entry name" value="alpha/beta-Hydrolases"/>
    <property type="match status" value="1"/>
</dbReference>
<dbReference type="Pfam" id="PF12146">
    <property type="entry name" value="Hydrolase_4"/>
    <property type="match status" value="1"/>
</dbReference>
<dbReference type="InterPro" id="IPR029058">
    <property type="entry name" value="AB_hydrolase_fold"/>
</dbReference>
<protein>
    <submittedName>
        <fullName evidence="2">Alpha/beta hydrolase</fullName>
    </submittedName>
</protein>
<dbReference type="PANTHER" id="PTHR43358">
    <property type="entry name" value="ALPHA/BETA-HYDROLASE"/>
    <property type="match status" value="1"/>
</dbReference>